<evidence type="ECO:0000313" key="2">
    <source>
        <dbReference type="Proteomes" id="UP000677913"/>
    </source>
</evidence>
<dbReference type="Gene3D" id="3.40.50.1000">
    <property type="entry name" value="HAD superfamily/HAD-like"/>
    <property type="match status" value="1"/>
</dbReference>
<dbReference type="InterPro" id="IPR023198">
    <property type="entry name" value="PGP-like_dom2"/>
</dbReference>
<dbReference type="Gene3D" id="1.10.150.240">
    <property type="entry name" value="Putative phosphatase, domain 2"/>
    <property type="match status" value="1"/>
</dbReference>
<dbReference type="EMBL" id="JAGSXH010000082">
    <property type="protein sequence ID" value="MBS2965418.1"/>
    <property type="molecule type" value="Genomic_DNA"/>
</dbReference>
<sequence>MRFEVDALLFDMDGTLVDSTASVLRGWRTVSAEFPVPPALFDAVPRHGRPAVEILADLLPRELIPAAAARLDELERTDTGDVVALPGAAGLLAAAPPGRWAVVTSAGRALAGARLAAAGIDAPLLVTIDDVSRGKPDPEPFLLGAKLLGVPPQRCLVFEDAPAGLAAARAAGAATVAVATTHPAGALDADLVLADLAAVRIAAAAPHGAGPIVVTAH</sequence>
<dbReference type="NCBIfam" id="TIGR01509">
    <property type="entry name" value="HAD-SF-IA-v3"/>
    <property type="match status" value="1"/>
</dbReference>
<dbReference type="SFLD" id="SFLDS00003">
    <property type="entry name" value="Haloacid_Dehalogenase"/>
    <property type="match status" value="1"/>
</dbReference>
<dbReference type="InterPro" id="IPR051806">
    <property type="entry name" value="HAD-like_SPP"/>
</dbReference>
<dbReference type="PANTHER" id="PTHR43481">
    <property type="entry name" value="FRUCTOSE-1-PHOSPHATE PHOSPHATASE"/>
    <property type="match status" value="1"/>
</dbReference>
<keyword evidence="2" id="KW-1185">Reference proteome</keyword>
<dbReference type="AlphaFoldDB" id="A0A8J7WQ26"/>
<evidence type="ECO:0000313" key="1">
    <source>
        <dbReference type="EMBL" id="MBS2965418.1"/>
    </source>
</evidence>
<dbReference type="Proteomes" id="UP000677913">
    <property type="component" value="Unassembled WGS sequence"/>
</dbReference>
<dbReference type="InterPro" id="IPR006439">
    <property type="entry name" value="HAD-SF_hydro_IA"/>
</dbReference>
<dbReference type="PRINTS" id="PR00413">
    <property type="entry name" value="HADHALOGNASE"/>
</dbReference>
<dbReference type="RefSeq" id="WP_211469775.1">
    <property type="nucleotide sequence ID" value="NZ_JAGSXH010000082.1"/>
</dbReference>
<organism evidence="1 2">
    <name type="scientific">Actinocrinis puniceicyclus</name>
    <dbReference type="NCBI Taxonomy" id="977794"/>
    <lineage>
        <taxon>Bacteria</taxon>
        <taxon>Bacillati</taxon>
        <taxon>Actinomycetota</taxon>
        <taxon>Actinomycetes</taxon>
        <taxon>Catenulisporales</taxon>
        <taxon>Actinospicaceae</taxon>
        <taxon>Actinocrinis</taxon>
    </lineage>
</organism>
<dbReference type="Pfam" id="PF00702">
    <property type="entry name" value="Hydrolase"/>
    <property type="match status" value="1"/>
</dbReference>
<dbReference type="PANTHER" id="PTHR43481:SF4">
    <property type="entry name" value="GLYCEROL-1-PHOSPHATE PHOSPHOHYDROLASE 1-RELATED"/>
    <property type="match status" value="1"/>
</dbReference>
<comment type="caution">
    <text evidence="1">The sequence shown here is derived from an EMBL/GenBank/DDBJ whole genome shotgun (WGS) entry which is preliminary data.</text>
</comment>
<dbReference type="GO" id="GO:0050308">
    <property type="term" value="F:sugar-phosphatase activity"/>
    <property type="evidence" value="ECO:0007669"/>
    <property type="project" value="TreeGrafter"/>
</dbReference>
<protein>
    <submittedName>
        <fullName evidence="1">HAD-IA family hydrolase</fullName>
    </submittedName>
</protein>
<keyword evidence="1" id="KW-0378">Hydrolase</keyword>
<dbReference type="InterPro" id="IPR023214">
    <property type="entry name" value="HAD_sf"/>
</dbReference>
<accession>A0A8J7WQ26</accession>
<dbReference type="InterPro" id="IPR036412">
    <property type="entry name" value="HAD-like_sf"/>
</dbReference>
<gene>
    <name evidence="1" type="ORF">KGA66_20370</name>
</gene>
<dbReference type="SUPFAM" id="SSF56784">
    <property type="entry name" value="HAD-like"/>
    <property type="match status" value="1"/>
</dbReference>
<dbReference type="SFLD" id="SFLDG01129">
    <property type="entry name" value="C1.5:_HAD__Beta-PGM__Phosphata"/>
    <property type="match status" value="1"/>
</dbReference>
<proteinExistence type="predicted"/>
<name>A0A8J7WQ26_9ACTN</name>
<reference evidence="1" key="1">
    <citation type="submission" date="2021-04" db="EMBL/GenBank/DDBJ databases">
        <title>Genome based classification of Actinospica acidithermotolerans sp. nov., an actinobacterium isolated from an Indonesian hot spring.</title>
        <authorList>
            <person name="Kusuma A.B."/>
            <person name="Putra K.E."/>
            <person name="Nafisah S."/>
            <person name="Loh J."/>
            <person name="Nouioui I."/>
            <person name="Goodfellow M."/>
        </authorList>
    </citation>
    <scope>NUCLEOTIDE SEQUENCE</scope>
    <source>
        <strain evidence="1">DSM 45618</strain>
    </source>
</reference>